<keyword evidence="2" id="KW-0963">Cytoplasm</keyword>
<dbReference type="PANTHER" id="PTHR23254:SF16">
    <property type="entry name" value="CBP80_20-DEPENDENT TRANSLATION INITIATION FACTOR"/>
    <property type="match status" value="1"/>
</dbReference>
<feature type="region of interest" description="Disordered" evidence="4">
    <location>
        <begin position="194"/>
        <end position="223"/>
    </location>
</feature>
<dbReference type="Proteomes" id="UP000291343">
    <property type="component" value="Unassembled WGS sequence"/>
</dbReference>
<dbReference type="OrthoDB" id="565552at2759"/>
<dbReference type="InterPro" id="IPR016024">
    <property type="entry name" value="ARM-type_fold"/>
</dbReference>
<keyword evidence="3" id="KW-0810">Translation regulation</keyword>
<dbReference type="GO" id="GO:0003723">
    <property type="term" value="F:RNA binding"/>
    <property type="evidence" value="ECO:0007669"/>
    <property type="project" value="InterPro"/>
</dbReference>
<dbReference type="InterPro" id="IPR003890">
    <property type="entry name" value="MIF4G-like_typ-3"/>
</dbReference>
<protein>
    <recommendedName>
        <fullName evidence="5">MIF4G domain-containing protein</fullName>
    </recommendedName>
</protein>
<dbReference type="FunCoup" id="A0A482XJP3">
    <property type="interactions" value="159"/>
</dbReference>
<keyword evidence="7" id="KW-1185">Reference proteome</keyword>
<evidence type="ECO:0000256" key="1">
    <source>
        <dbReference type="ARBA" id="ARBA00004496"/>
    </source>
</evidence>
<accession>A0A482XJP3</accession>
<evidence type="ECO:0000256" key="4">
    <source>
        <dbReference type="SAM" id="MobiDB-lite"/>
    </source>
</evidence>
<dbReference type="SUPFAM" id="SSF48371">
    <property type="entry name" value="ARM repeat"/>
    <property type="match status" value="1"/>
</dbReference>
<dbReference type="EMBL" id="QKKF02008850">
    <property type="protein sequence ID" value="RZF45538.1"/>
    <property type="molecule type" value="Genomic_DNA"/>
</dbReference>
<gene>
    <name evidence="6" type="ORF">LSTR_LSTR005740</name>
</gene>
<sequence length="449" mass="50679">MQGWNTLSHSDHTTNTLPNSDRILYWKPEMTGPHHELRRSYTQVEFALPRDRPFNVRAPNAVVYQPMPSMVQVRDNKRRYSAMPQSRIRHATMEIYRPPSVRLDGGSTSPPGMAGGRLNVHAKEFTMMNSRDLATSRSSGNLAVMNGYQVINGRGIQHSKSSGNVLHAINQSKSSANIAQNAQKANLQNRVHFRVDSDKSGLKRSKSLSSSDTKQVNESPKNFNAPVLPVGDLGSFPKEMQETIQKALTDPNDLSARTIMQLVKVIVEKAVENLRYADSAAKLCINIIEKEKKETFLESLLNMCQLWYQERDKFLTSRYPSFMAFLNEMYCQLKRSQLQLKTHYDGVPPPLLLLMLLSKCCQDCLKPPAIQSPSETECLFFVLSSIGRDLETELPKELEQVLTGVRDAFLTAVTTPAIRQHLLQLIELSSAKWQLAASAVMYYYPGTMR</sequence>
<comment type="caution">
    <text evidence="6">The sequence shown here is derived from an EMBL/GenBank/DDBJ whole genome shotgun (WGS) entry which is preliminary data.</text>
</comment>
<dbReference type="SMART" id="SM00543">
    <property type="entry name" value="MIF4G"/>
    <property type="match status" value="1"/>
</dbReference>
<evidence type="ECO:0000313" key="7">
    <source>
        <dbReference type="Proteomes" id="UP000291343"/>
    </source>
</evidence>
<dbReference type="InterPro" id="IPR051367">
    <property type="entry name" value="mRNA_TranslReg/HistoneTransl"/>
</dbReference>
<dbReference type="GO" id="GO:0006446">
    <property type="term" value="P:regulation of translational initiation"/>
    <property type="evidence" value="ECO:0007669"/>
    <property type="project" value="TreeGrafter"/>
</dbReference>
<dbReference type="FunFam" id="1.25.40.180:FF:000039">
    <property type="entry name" value="Uncharacterized protein, isoform B"/>
    <property type="match status" value="1"/>
</dbReference>
<dbReference type="Gene3D" id="1.25.40.180">
    <property type="match status" value="1"/>
</dbReference>
<reference evidence="6 7" key="1">
    <citation type="journal article" date="2017" name="Gigascience">
        <title>Genome sequence of the small brown planthopper, Laodelphax striatellus.</title>
        <authorList>
            <person name="Zhu J."/>
            <person name="Jiang F."/>
            <person name="Wang X."/>
            <person name="Yang P."/>
            <person name="Bao Y."/>
            <person name="Zhao W."/>
            <person name="Wang W."/>
            <person name="Lu H."/>
            <person name="Wang Q."/>
            <person name="Cui N."/>
            <person name="Li J."/>
            <person name="Chen X."/>
            <person name="Luo L."/>
            <person name="Yu J."/>
            <person name="Kang L."/>
            <person name="Cui F."/>
        </authorList>
    </citation>
    <scope>NUCLEOTIDE SEQUENCE [LARGE SCALE GENOMIC DNA]</scope>
    <source>
        <strain evidence="6">Lst14</strain>
    </source>
</reference>
<organism evidence="6 7">
    <name type="scientific">Laodelphax striatellus</name>
    <name type="common">Small brown planthopper</name>
    <name type="synonym">Delphax striatella</name>
    <dbReference type="NCBI Taxonomy" id="195883"/>
    <lineage>
        <taxon>Eukaryota</taxon>
        <taxon>Metazoa</taxon>
        <taxon>Ecdysozoa</taxon>
        <taxon>Arthropoda</taxon>
        <taxon>Hexapoda</taxon>
        <taxon>Insecta</taxon>
        <taxon>Pterygota</taxon>
        <taxon>Neoptera</taxon>
        <taxon>Paraneoptera</taxon>
        <taxon>Hemiptera</taxon>
        <taxon>Auchenorrhyncha</taxon>
        <taxon>Fulgoroidea</taxon>
        <taxon>Delphacidae</taxon>
        <taxon>Criomorphinae</taxon>
        <taxon>Laodelphax</taxon>
    </lineage>
</organism>
<dbReference type="AlphaFoldDB" id="A0A482XJP3"/>
<comment type="subcellular location">
    <subcellularLocation>
        <location evidence="1">Cytoplasm</location>
    </subcellularLocation>
</comment>
<feature type="compositionally biased region" description="Polar residues" evidence="4">
    <location>
        <begin position="213"/>
        <end position="222"/>
    </location>
</feature>
<evidence type="ECO:0000256" key="3">
    <source>
        <dbReference type="ARBA" id="ARBA00022845"/>
    </source>
</evidence>
<dbReference type="Pfam" id="PF02854">
    <property type="entry name" value="MIF4G"/>
    <property type="match status" value="1"/>
</dbReference>
<evidence type="ECO:0000313" key="6">
    <source>
        <dbReference type="EMBL" id="RZF45538.1"/>
    </source>
</evidence>
<dbReference type="InParanoid" id="A0A482XJP3"/>
<feature type="domain" description="MIF4G" evidence="5">
    <location>
        <begin position="213"/>
        <end position="432"/>
    </location>
</feature>
<dbReference type="SMR" id="A0A482XJP3"/>
<evidence type="ECO:0000259" key="5">
    <source>
        <dbReference type="SMART" id="SM00543"/>
    </source>
</evidence>
<dbReference type="STRING" id="195883.A0A482XJP3"/>
<proteinExistence type="predicted"/>
<evidence type="ECO:0000256" key="2">
    <source>
        <dbReference type="ARBA" id="ARBA00022490"/>
    </source>
</evidence>
<dbReference type="PANTHER" id="PTHR23254">
    <property type="entry name" value="EIF4G DOMAIN PROTEIN"/>
    <property type="match status" value="1"/>
</dbReference>
<name>A0A482XJP3_LAOST</name>
<dbReference type="GO" id="GO:0005829">
    <property type="term" value="C:cytosol"/>
    <property type="evidence" value="ECO:0007669"/>
    <property type="project" value="TreeGrafter"/>
</dbReference>
<dbReference type="GO" id="GO:0008494">
    <property type="term" value="F:translation activator activity"/>
    <property type="evidence" value="ECO:0007669"/>
    <property type="project" value="TreeGrafter"/>
</dbReference>